<protein>
    <submittedName>
        <fullName evidence="1">Uncharacterized protein</fullName>
    </submittedName>
</protein>
<proteinExistence type="predicted"/>
<reference evidence="1" key="2">
    <citation type="journal article" date="2015" name="Fish Shellfish Immunol.">
        <title>Early steps in the European eel (Anguilla anguilla)-Vibrio vulnificus interaction in the gills: Role of the RtxA13 toxin.</title>
        <authorList>
            <person name="Callol A."/>
            <person name="Pajuelo D."/>
            <person name="Ebbesson L."/>
            <person name="Teles M."/>
            <person name="MacKenzie S."/>
            <person name="Amaro C."/>
        </authorList>
    </citation>
    <scope>NUCLEOTIDE SEQUENCE</scope>
</reference>
<name>A0A0E9XV86_ANGAN</name>
<reference evidence="1" key="1">
    <citation type="submission" date="2014-11" db="EMBL/GenBank/DDBJ databases">
        <authorList>
            <person name="Amaro Gonzalez C."/>
        </authorList>
    </citation>
    <scope>NUCLEOTIDE SEQUENCE</scope>
</reference>
<sequence>MVMQASHLEALWTSTLQLQPHR</sequence>
<dbReference type="AlphaFoldDB" id="A0A0E9XV86"/>
<dbReference type="EMBL" id="GBXM01001998">
    <property type="protein sequence ID" value="JAI06580.1"/>
    <property type="molecule type" value="Transcribed_RNA"/>
</dbReference>
<evidence type="ECO:0000313" key="1">
    <source>
        <dbReference type="EMBL" id="JAI06580.1"/>
    </source>
</evidence>
<organism evidence="1">
    <name type="scientific">Anguilla anguilla</name>
    <name type="common">European freshwater eel</name>
    <name type="synonym">Muraena anguilla</name>
    <dbReference type="NCBI Taxonomy" id="7936"/>
    <lineage>
        <taxon>Eukaryota</taxon>
        <taxon>Metazoa</taxon>
        <taxon>Chordata</taxon>
        <taxon>Craniata</taxon>
        <taxon>Vertebrata</taxon>
        <taxon>Euteleostomi</taxon>
        <taxon>Actinopterygii</taxon>
        <taxon>Neopterygii</taxon>
        <taxon>Teleostei</taxon>
        <taxon>Anguilliformes</taxon>
        <taxon>Anguillidae</taxon>
        <taxon>Anguilla</taxon>
    </lineage>
</organism>
<accession>A0A0E9XV86</accession>